<protein>
    <submittedName>
        <fullName evidence="1">Uncharacterized protein</fullName>
    </submittedName>
</protein>
<sequence>MLPLLDSLPALRQCSCSNITFRRPARISYRRPLARRSQAFRWVECTGCEDGTLQAQIDLCTTILEPHARAGLALDDWKVVQRTASLLAPVAHRTVCMSCDAGASSATESRHKLGVVIAEELSKDDDPEFGRNSNLTAVHIEVVAPRLPAVQLGKIQTTKVLLYGASGGRQPLEETLYATFEDTLHELDDVPRAEIKFMAEETAAFKQLISAVVDAGLLGRLRDAGKLDVRHVRTATDLGFLLRLPAEYTVDGETVVLGVADRFDYFQLYTDDQKEHLLRAALARARGGAHNRARYDGPLTHNPIIRVPVRRDAAGNFVVDFPKSFWTVPV</sequence>
<evidence type="ECO:0000313" key="2">
    <source>
        <dbReference type="Proteomes" id="UP000703269"/>
    </source>
</evidence>
<name>A0A9P3GL92_9APHY</name>
<keyword evidence="2" id="KW-1185">Reference proteome</keyword>
<evidence type="ECO:0000313" key="1">
    <source>
        <dbReference type="EMBL" id="GJE95580.1"/>
    </source>
</evidence>
<dbReference type="AlphaFoldDB" id="A0A9P3GL92"/>
<dbReference type="Proteomes" id="UP000703269">
    <property type="component" value="Unassembled WGS sequence"/>
</dbReference>
<organism evidence="1 2">
    <name type="scientific">Phanerochaete sordida</name>
    <dbReference type="NCBI Taxonomy" id="48140"/>
    <lineage>
        <taxon>Eukaryota</taxon>
        <taxon>Fungi</taxon>
        <taxon>Dikarya</taxon>
        <taxon>Basidiomycota</taxon>
        <taxon>Agaricomycotina</taxon>
        <taxon>Agaricomycetes</taxon>
        <taxon>Polyporales</taxon>
        <taxon>Phanerochaetaceae</taxon>
        <taxon>Phanerochaete</taxon>
    </lineage>
</organism>
<dbReference type="EMBL" id="BPQB01000050">
    <property type="protein sequence ID" value="GJE95580.1"/>
    <property type="molecule type" value="Genomic_DNA"/>
</dbReference>
<comment type="caution">
    <text evidence="1">The sequence shown here is derived from an EMBL/GenBank/DDBJ whole genome shotgun (WGS) entry which is preliminary data.</text>
</comment>
<accession>A0A9P3GL92</accession>
<proteinExistence type="predicted"/>
<gene>
    <name evidence="1" type="ORF">PsYK624_117660</name>
</gene>
<reference evidence="1 2" key="1">
    <citation type="submission" date="2021-08" db="EMBL/GenBank/DDBJ databases">
        <title>Draft Genome Sequence of Phanerochaete sordida strain YK-624.</title>
        <authorList>
            <person name="Mori T."/>
            <person name="Dohra H."/>
            <person name="Suzuki T."/>
            <person name="Kawagishi H."/>
            <person name="Hirai H."/>
        </authorList>
    </citation>
    <scope>NUCLEOTIDE SEQUENCE [LARGE SCALE GENOMIC DNA]</scope>
    <source>
        <strain evidence="1 2">YK-624</strain>
    </source>
</reference>